<feature type="region of interest" description="Disordered" evidence="1">
    <location>
        <begin position="235"/>
        <end position="261"/>
    </location>
</feature>
<feature type="compositionally biased region" description="Low complexity" evidence="1">
    <location>
        <begin position="346"/>
        <end position="386"/>
    </location>
</feature>
<evidence type="ECO:0000256" key="1">
    <source>
        <dbReference type="SAM" id="MobiDB-lite"/>
    </source>
</evidence>
<sequence length="693" mass="74849">MFDSLWCALVVAQFWLWFPGGVVLVGLHSCLTYSRGAAVGPFVRDCETERHVCLLCSGFVPVKCGTVEVCVVFLDTLTPVFELYVRLRERRQAVTFSLIGNVWTKTSVGEGEANIREVPEDPQVQEEEAAVREEELSTPERRIDDTAPEHIEPIGQSTEEIVPRTVPAPTIVEEVIAEGVAHFEGELEDIHIEETPNVSEVETTLKDSLEDTVAEVVAPGHTEDVQMIDALAQGEPEVQEEPEIQREPTSSAPAHHGSRKKKIHVHIKSVIDRLNAHGEILCSLQSDVTSIFLSQSTGAKEIGVVKTKLQEMRNKLGSLKQIVTDLSDFVRVHLSAPAPPAPTQFVPQVSSGPSGSVEPVAGPSGPFVEESGPPGPSAEEVGPSGPFVKESGPCVGEDLSVGPSGPSKPVESVAEPTGPQGSVEETPAPSSPPTSFTTPPAPKTFKKPLPKHISSPTPFPAASSSSPISSSSIPPTTSEAPPASSSSAGPSSARPSSQPSPTSSFGSLHPPTPPSFITIIPEAASVIPHSVYDIKDEFEEAILYTVLAVSAHIHRTDSQPSSSPASKKRKTSSTLVFPSNQTLFPPLWYSLFVVNRRRTLYAEYLQKCTFAATFGLPYLNLSKHLNIILPTSDLPKTEQAKILSSVESKTEDQWAKANKALYRKFEVARSNIFPPKDHPLTLLEWFVCQHRDS</sequence>
<proteinExistence type="predicted"/>
<dbReference type="OrthoDB" id="6768573at2759"/>
<feature type="compositionally biased region" description="Low complexity" evidence="1">
    <location>
        <begin position="454"/>
        <end position="507"/>
    </location>
</feature>
<reference evidence="2" key="1">
    <citation type="submission" date="2017-07" db="EMBL/GenBank/DDBJ databases">
        <title>Taro Niue Genome Assembly and Annotation.</title>
        <authorList>
            <person name="Atibalentja N."/>
            <person name="Keating K."/>
            <person name="Fields C.J."/>
        </authorList>
    </citation>
    <scope>NUCLEOTIDE SEQUENCE</scope>
    <source>
        <strain evidence="2">Niue_2</strain>
        <tissue evidence="2">Leaf</tissue>
    </source>
</reference>
<organism evidence="2 3">
    <name type="scientific">Colocasia esculenta</name>
    <name type="common">Wild taro</name>
    <name type="synonym">Arum esculentum</name>
    <dbReference type="NCBI Taxonomy" id="4460"/>
    <lineage>
        <taxon>Eukaryota</taxon>
        <taxon>Viridiplantae</taxon>
        <taxon>Streptophyta</taxon>
        <taxon>Embryophyta</taxon>
        <taxon>Tracheophyta</taxon>
        <taxon>Spermatophyta</taxon>
        <taxon>Magnoliopsida</taxon>
        <taxon>Liliopsida</taxon>
        <taxon>Araceae</taxon>
        <taxon>Aroideae</taxon>
        <taxon>Colocasieae</taxon>
        <taxon>Colocasia</taxon>
    </lineage>
</organism>
<dbReference type="Proteomes" id="UP000652761">
    <property type="component" value="Unassembled WGS sequence"/>
</dbReference>
<feature type="region of interest" description="Disordered" evidence="1">
    <location>
        <begin position="338"/>
        <end position="508"/>
    </location>
</feature>
<comment type="caution">
    <text evidence="2">The sequence shown here is derived from an EMBL/GenBank/DDBJ whole genome shotgun (WGS) entry which is preliminary data.</text>
</comment>
<dbReference type="AlphaFoldDB" id="A0A843TNZ1"/>
<evidence type="ECO:0000313" key="3">
    <source>
        <dbReference type="Proteomes" id="UP000652761"/>
    </source>
</evidence>
<name>A0A843TNZ1_COLES</name>
<protein>
    <submittedName>
        <fullName evidence="2">Uncharacterized protein</fullName>
    </submittedName>
</protein>
<keyword evidence="3" id="KW-1185">Reference proteome</keyword>
<dbReference type="EMBL" id="NMUH01000091">
    <property type="protein sequence ID" value="MQL71214.1"/>
    <property type="molecule type" value="Genomic_DNA"/>
</dbReference>
<feature type="region of interest" description="Disordered" evidence="1">
    <location>
        <begin position="117"/>
        <end position="139"/>
    </location>
</feature>
<accession>A0A843TNZ1</accession>
<evidence type="ECO:0000313" key="2">
    <source>
        <dbReference type="EMBL" id="MQL71214.1"/>
    </source>
</evidence>
<gene>
    <name evidence="2" type="ORF">Taro_003533</name>
</gene>
<feature type="compositionally biased region" description="Basic and acidic residues" evidence="1">
    <location>
        <begin position="129"/>
        <end position="139"/>
    </location>
</feature>